<evidence type="ECO:0000313" key="1">
    <source>
        <dbReference type="EMBL" id="KAK3387569.1"/>
    </source>
</evidence>
<gene>
    <name evidence="1" type="ORF">B0H63DRAFT_160301</name>
</gene>
<sequence length="225" mass="25118">MHWHLSSASFYKAHIQQMQCSSVGIMPRGERDGRWSRWPTRVEMIVGYLFLRRLHSRTKQPSPTDSLDAVFLPTTLFLPSMSDLPAYLQILVFLPFHPSCLSWGYVGGGRVAQAERGRGKASGPSYTPTGRHIFLFYALGKLLPSPLTHGGYLLTHPHDDVAHQVAMSGFDPDVFGWSLTMERNQVAIVPRQPATQGPASNGLPEQPLFNSRETTMTATTKRIVE</sequence>
<evidence type="ECO:0000313" key="2">
    <source>
        <dbReference type="Proteomes" id="UP001285441"/>
    </source>
</evidence>
<organism evidence="1 2">
    <name type="scientific">Podospora didyma</name>
    <dbReference type="NCBI Taxonomy" id="330526"/>
    <lineage>
        <taxon>Eukaryota</taxon>
        <taxon>Fungi</taxon>
        <taxon>Dikarya</taxon>
        <taxon>Ascomycota</taxon>
        <taxon>Pezizomycotina</taxon>
        <taxon>Sordariomycetes</taxon>
        <taxon>Sordariomycetidae</taxon>
        <taxon>Sordariales</taxon>
        <taxon>Podosporaceae</taxon>
        <taxon>Podospora</taxon>
    </lineage>
</organism>
<reference evidence="1" key="1">
    <citation type="journal article" date="2023" name="Mol. Phylogenet. Evol.">
        <title>Genome-scale phylogeny and comparative genomics of the fungal order Sordariales.</title>
        <authorList>
            <person name="Hensen N."/>
            <person name="Bonometti L."/>
            <person name="Westerberg I."/>
            <person name="Brannstrom I.O."/>
            <person name="Guillou S."/>
            <person name="Cros-Aarteil S."/>
            <person name="Calhoun S."/>
            <person name="Haridas S."/>
            <person name="Kuo A."/>
            <person name="Mondo S."/>
            <person name="Pangilinan J."/>
            <person name="Riley R."/>
            <person name="LaButti K."/>
            <person name="Andreopoulos B."/>
            <person name="Lipzen A."/>
            <person name="Chen C."/>
            <person name="Yan M."/>
            <person name="Daum C."/>
            <person name="Ng V."/>
            <person name="Clum A."/>
            <person name="Steindorff A."/>
            <person name="Ohm R.A."/>
            <person name="Martin F."/>
            <person name="Silar P."/>
            <person name="Natvig D.O."/>
            <person name="Lalanne C."/>
            <person name="Gautier V."/>
            <person name="Ament-Velasquez S.L."/>
            <person name="Kruys A."/>
            <person name="Hutchinson M.I."/>
            <person name="Powell A.J."/>
            <person name="Barry K."/>
            <person name="Miller A.N."/>
            <person name="Grigoriev I.V."/>
            <person name="Debuchy R."/>
            <person name="Gladieux P."/>
            <person name="Hiltunen Thoren M."/>
            <person name="Johannesson H."/>
        </authorList>
    </citation>
    <scope>NUCLEOTIDE SEQUENCE</scope>
    <source>
        <strain evidence="1">CBS 232.78</strain>
    </source>
</reference>
<proteinExistence type="predicted"/>
<accession>A0AAE0NU43</accession>
<reference evidence="1" key="2">
    <citation type="submission" date="2023-06" db="EMBL/GenBank/DDBJ databases">
        <authorList>
            <consortium name="Lawrence Berkeley National Laboratory"/>
            <person name="Haridas S."/>
            <person name="Hensen N."/>
            <person name="Bonometti L."/>
            <person name="Westerberg I."/>
            <person name="Brannstrom I.O."/>
            <person name="Guillou S."/>
            <person name="Cros-Aarteil S."/>
            <person name="Calhoun S."/>
            <person name="Kuo A."/>
            <person name="Mondo S."/>
            <person name="Pangilinan J."/>
            <person name="Riley R."/>
            <person name="LaButti K."/>
            <person name="Andreopoulos B."/>
            <person name="Lipzen A."/>
            <person name="Chen C."/>
            <person name="Yanf M."/>
            <person name="Daum C."/>
            <person name="Ng V."/>
            <person name="Clum A."/>
            <person name="Steindorff A."/>
            <person name="Ohm R."/>
            <person name="Martin F."/>
            <person name="Silar P."/>
            <person name="Natvig D."/>
            <person name="Lalanne C."/>
            <person name="Gautier V."/>
            <person name="Ament-velasquez S.L."/>
            <person name="Kruys A."/>
            <person name="Hutchinson M.I."/>
            <person name="Powell A.J."/>
            <person name="Barry K."/>
            <person name="Miller A.N."/>
            <person name="Grigoriev I.V."/>
            <person name="Debuchy R."/>
            <person name="Gladieux P."/>
            <person name="Thoren M.H."/>
            <person name="Johannesson H."/>
        </authorList>
    </citation>
    <scope>NUCLEOTIDE SEQUENCE</scope>
    <source>
        <strain evidence="1">CBS 232.78</strain>
    </source>
</reference>
<dbReference type="AlphaFoldDB" id="A0AAE0NU43"/>
<name>A0AAE0NU43_9PEZI</name>
<protein>
    <submittedName>
        <fullName evidence="1">Uncharacterized protein</fullName>
    </submittedName>
</protein>
<dbReference type="Proteomes" id="UP001285441">
    <property type="component" value="Unassembled WGS sequence"/>
</dbReference>
<keyword evidence="2" id="KW-1185">Reference proteome</keyword>
<comment type="caution">
    <text evidence="1">The sequence shown here is derived from an EMBL/GenBank/DDBJ whole genome shotgun (WGS) entry which is preliminary data.</text>
</comment>
<dbReference type="EMBL" id="JAULSW010000003">
    <property type="protein sequence ID" value="KAK3387569.1"/>
    <property type="molecule type" value="Genomic_DNA"/>
</dbReference>